<gene>
    <name evidence="1" type="ordered locus">P700755_000876</name>
</gene>
<dbReference type="STRING" id="313595.P700755_000876"/>
<name>K4IQU3_PSYTT</name>
<dbReference type="AlphaFoldDB" id="K4IQU3"/>
<reference evidence="1" key="1">
    <citation type="submission" date="2006-03" db="EMBL/GenBank/DDBJ databases">
        <authorList>
            <person name="Bowman J."/>
            <person name="Ferriera S."/>
            <person name="Johnson J."/>
            <person name="Kravitz S."/>
            <person name="Halpern A."/>
            <person name="Remington K."/>
            <person name="Beeson K."/>
            <person name="Tran B."/>
            <person name="Rogers Y.-H."/>
            <person name="Friedman R."/>
            <person name="Venter J.C."/>
        </authorList>
    </citation>
    <scope>NUCLEOTIDE SEQUENCE [LARGE SCALE GENOMIC DNA]</scope>
    <source>
        <strain evidence="1">ATCC 700755</strain>
    </source>
</reference>
<protein>
    <submittedName>
        <fullName evidence="1">Uncharacterized protein</fullName>
    </submittedName>
</protein>
<dbReference type="EMBL" id="CP003879">
    <property type="protein sequence ID" value="AFU67855.1"/>
    <property type="molecule type" value="Genomic_DNA"/>
</dbReference>
<organism evidence="1 2">
    <name type="scientific">Psychroflexus torquis (strain ATCC 700755 / CIP 106069 / ACAM 623)</name>
    <dbReference type="NCBI Taxonomy" id="313595"/>
    <lineage>
        <taxon>Bacteria</taxon>
        <taxon>Pseudomonadati</taxon>
        <taxon>Bacteroidota</taxon>
        <taxon>Flavobacteriia</taxon>
        <taxon>Flavobacteriales</taxon>
        <taxon>Flavobacteriaceae</taxon>
        <taxon>Psychroflexus</taxon>
    </lineage>
</organism>
<dbReference type="HOGENOM" id="CLU_2828104_0_0_10"/>
<evidence type="ECO:0000313" key="1">
    <source>
        <dbReference type="EMBL" id="AFU67855.1"/>
    </source>
</evidence>
<accession>K4IQU3</accession>
<sequence length="66" mass="7532">MPYTLPSRSKSQLREPKLVKEYAFANATNGTGNKERKHNNMYGVVAPFGMLRHHTWNVISKAKSEI</sequence>
<dbReference type="KEGG" id="ptq:P700755_000876"/>
<evidence type="ECO:0000313" key="2">
    <source>
        <dbReference type="Proteomes" id="UP000008514"/>
    </source>
</evidence>
<reference evidence="1" key="2">
    <citation type="submission" date="2012-09" db="EMBL/GenBank/DDBJ databases">
        <title>The complete sequence of Psychroflexus torquis an extreme psychrophile from sea-ice that is stimulated by light.</title>
        <authorList>
            <person name="Feng S."/>
            <person name="Powell S.M."/>
            <person name="Bowman J.P."/>
        </authorList>
    </citation>
    <scope>NUCLEOTIDE SEQUENCE [LARGE SCALE GENOMIC DNA]</scope>
    <source>
        <strain evidence="1">ATCC 700755</strain>
    </source>
</reference>
<keyword evidence="2" id="KW-1185">Reference proteome</keyword>
<proteinExistence type="predicted"/>
<dbReference type="Proteomes" id="UP000008514">
    <property type="component" value="Chromosome"/>
</dbReference>